<evidence type="ECO:0000259" key="2">
    <source>
        <dbReference type="Pfam" id="PF14267"/>
    </source>
</evidence>
<dbReference type="Pfam" id="PF14267">
    <property type="entry name" value="DUF4357"/>
    <property type="match status" value="1"/>
</dbReference>
<reference evidence="3 4" key="1">
    <citation type="journal article" date="2010" name="ISME J.">
        <title>Fine-scale evolution: genomic, phenotypic and ecological differentiation in two coexisting Salinibacter ruber strains.</title>
        <authorList>
            <person name="Pena A."/>
            <person name="Teeling H."/>
            <person name="Huerta-Cepas J."/>
            <person name="Santos F."/>
            <person name="Yarza P."/>
            <person name="Brito-Echeverria J."/>
            <person name="Lucio M."/>
            <person name="Schmitt-Kopplin P."/>
            <person name="Meseguer I."/>
            <person name="Schenowitz C."/>
            <person name="Dossat C."/>
            <person name="Barbe V."/>
            <person name="Dopazo J."/>
            <person name="Rossello-Mora R."/>
            <person name="Schuler M."/>
            <person name="Glockner F.O."/>
            <person name="Amann R."/>
            <person name="Gabaldon T."/>
            <person name="Anton J."/>
        </authorList>
    </citation>
    <scope>NUCLEOTIDE SEQUENCE [LARGE SCALE GENOMIC DNA]</scope>
    <source>
        <strain evidence="3 4">M8</strain>
    </source>
</reference>
<dbReference type="HOGENOM" id="CLU_052782_2_0_10"/>
<feature type="region of interest" description="Disordered" evidence="1">
    <location>
        <begin position="1"/>
        <end position="24"/>
    </location>
</feature>
<feature type="compositionally biased region" description="Basic and acidic residues" evidence="1">
    <location>
        <begin position="1"/>
        <end position="18"/>
    </location>
</feature>
<dbReference type="Proteomes" id="UP000000933">
    <property type="component" value="Chromosome"/>
</dbReference>
<feature type="domain" description="DUF4357" evidence="2">
    <location>
        <begin position="266"/>
        <end position="319"/>
    </location>
</feature>
<dbReference type="CDD" id="cd10447">
    <property type="entry name" value="GIY-YIG_unchar_2"/>
    <property type="match status" value="1"/>
</dbReference>
<reference evidence="4" key="2">
    <citation type="submission" date="2010-04" db="EMBL/GenBank/DDBJ databases">
        <title>Genome sequence of Salinibacter ruber M8.</title>
        <authorList>
            <consortium name="Genoscope"/>
        </authorList>
    </citation>
    <scope>NUCLEOTIDE SEQUENCE [LARGE SCALE GENOMIC DNA]</scope>
    <source>
        <strain evidence="4">M8</strain>
    </source>
</reference>
<sequence>MLAARSPDEDQGTEREVNGTDSQRGHLPAVAFNRLICSPPMDDARPKTVQIFLPDGNAQSLRVAEITSRTVQAVQIPRQKLDAAERRDEVHRVGVYFLFGEVGDDASKPPAYIGEAENCLQRVAGHHRRKDFWTTAVTITSKTRSFTKAHARRLEYDCTRTAQKAQRFRLQNTQTPAEPHIPEAMLAELRDNFGTIETLLSMLGFPILNPLPTEKDTGSGQPKLYCQGNGAKAKGEYTEDGLVVFEGSAARLETTPSAPEAIEQRRKNLRADGVLQRQDDRLVFRENHAFNSPSAASGVVLGRSSNGWSEWTDDAGRTLDQLER</sequence>
<gene>
    <name evidence="3" type="ordered locus">SRM_01739</name>
</gene>
<dbReference type="KEGG" id="srm:SRM_01739"/>
<organism evidence="3 4">
    <name type="scientific">Salinibacter ruber (strain M8)</name>
    <dbReference type="NCBI Taxonomy" id="761659"/>
    <lineage>
        <taxon>Bacteria</taxon>
        <taxon>Pseudomonadati</taxon>
        <taxon>Rhodothermota</taxon>
        <taxon>Rhodothermia</taxon>
        <taxon>Rhodothermales</taxon>
        <taxon>Salinibacteraceae</taxon>
        <taxon>Salinibacter</taxon>
    </lineage>
</organism>
<evidence type="ECO:0000313" key="3">
    <source>
        <dbReference type="EMBL" id="CBH24660.1"/>
    </source>
</evidence>
<name>D5H9F5_SALRM</name>
<proteinExistence type="predicted"/>
<protein>
    <recommendedName>
        <fullName evidence="2">DUF4357 domain-containing protein</fullName>
    </recommendedName>
</protein>
<dbReference type="PATRIC" id="fig|761659.10.peg.1893"/>
<accession>D5H9F5</accession>
<dbReference type="InterPro" id="IPR025579">
    <property type="entry name" value="DUF4357"/>
</dbReference>
<dbReference type="EMBL" id="FP565814">
    <property type="protein sequence ID" value="CBH24660.1"/>
    <property type="molecule type" value="Genomic_DNA"/>
</dbReference>
<evidence type="ECO:0000256" key="1">
    <source>
        <dbReference type="SAM" id="MobiDB-lite"/>
    </source>
</evidence>
<evidence type="ECO:0000313" key="4">
    <source>
        <dbReference type="Proteomes" id="UP000000933"/>
    </source>
</evidence>
<dbReference type="AlphaFoldDB" id="D5H9F5"/>